<name>A0A918P1N2_9NEIS</name>
<evidence type="ECO:0000256" key="1">
    <source>
        <dbReference type="SAM" id="MobiDB-lite"/>
    </source>
</evidence>
<dbReference type="Pfam" id="PF13699">
    <property type="entry name" value="eCIS_core"/>
    <property type="match status" value="1"/>
</dbReference>
<feature type="compositionally biased region" description="Basic and acidic residues" evidence="1">
    <location>
        <begin position="176"/>
        <end position="194"/>
    </location>
</feature>
<evidence type="ECO:0000259" key="2">
    <source>
        <dbReference type="Pfam" id="PF13699"/>
    </source>
</evidence>
<organism evidence="3 4">
    <name type="scientific">Paludibacterium paludis</name>
    <dbReference type="NCBI Taxonomy" id="1225769"/>
    <lineage>
        <taxon>Bacteria</taxon>
        <taxon>Pseudomonadati</taxon>
        <taxon>Pseudomonadota</taxon>
        <taxon>Betaproteobacteria</taxon>
        <taxon>Neisseriales</taxon>
        <taxon>Chromobacteriaceae</taxon>
        <taxon>Paludibacterium</taxon>
    </lineage>
</organism>
<keyword evidence="4" id="KW-1185">Reference proteome</keyword>
<feature type="region of interest" description="Disordered" evidence="1">
    <location>
        <begin position="174"/>
        <end position="211"/>
    </location>
</feature>
<feature type="compositionally biased region" description="Basic residues" evidence="1">
    <location>
        <begin position="196"/>
        <end position="211"/>
    </location>
</feature>
<feature type="region of interest" description="Disordered" evidence="1">
    <location>
        <begin position="1"/>
        <end position="39"/>
    </location>
</feature>
<feature type="compositionally biased region" description="Basic and acidic residues" evidence="1">
    <location>
        <begin position="1"/>
        <end position="19"/>
    </location>
</feature>
<proteinExistence type="predicted"/>
<evidence type="ECO:0000313" key="4">
    <source>
        <dbReference type="Proteomes" id="UP000645257"/>
    </source>
</evidence>
<dbReference type="RefSeq" id="WP_189533182.1">
    <property type="nucleotide sequence ID" value="NZ_BMYX01000007.1"/>
</dbReference>
<dbReference type="Proteomes" id="UP000645257">
    <property type="component" value="Unassembled WGS sequence"/>
</dbReference>
<dbReference type="InterPro" id="IPR025295">
    <property type="entry name" value="eCIS_core_dom"/>
</dbReference>
<evidence type="ECO:0000313" key="3">
    <source>
        <dbReference type="EMBL" id="GGY13908.1"/>
    </source>
</evidence>
<dbReference type="EMBL" id="BMYX01000007">
    <property type="protein sequence ID" value="GGY13908.1"/>
    <property type="molecule type" value="Genomic_DNA"/>
</dbReference>
<gene>
    <name evidence="3" type="ORF">GCM10011289_16580</name>
</gene>
<protein>
    <recommendedName>
        <fullName evidence="2">eCIS core domain-containing protein</fullName>
    </recommendedName>
</protein>
<reference evidence="3" key="1">
    <citation type="journal article" date="2014" name="Int. J. Syst. Evol. Microbiol.">
        <title>Complete genome sequence of Corynebacterium casei LMG S-19264T (=DSM 44701T), isolated from a smear-ripened cheese.</title>
        <authorList>
            <consortium name="US DOE Joint Genome Institute (JGI-PGF)"/>
            <person name="Walter F."/>
            <person name="Albersmeier A."/>
            <person name="Kalinowski J."/>
            <person name="Ruckert C."/>
        </authorList>
    </citation>
    <scope>NUCLEOTIDE SEQUENCE</scope>
    <source>
        <strain evidence="3">KCTC 32182</strain>
    </source>
</reference>
<feature type="domain" description="eCIS core" evidence="2">
    <location>
        <begin position="54"/>
        <end position="119"/>
    </location>
</feature>
<dbReference type="AlphaFoldDB" id="A0A918P1N2"/>
<comment type="caution">
    <text evidence="3">The sequence shown here is derived from an EMBL/GenBank/DDBJ whole genome shotgun (WGS) entry which is preliminary data.</text>
</comment>
<sequence length="211" mass="23915">MKAREHAPRTSTDTHDAPRQPKGALQRQVDESPRQLAQGERLAQLQADTHPNGLPAQLRHGIENLSGLDMGDVRVHRNSDKPAQLNAHAYAQGSDIYLGPGQDKHLPHEAWHVVQQKQGRVRPTVQMQANILLNDENKLEKEANVAGEKALQPINMDTSKKEIYQFHNKNIIQMSNKKEETGKKRNNKEVDNKTKTPNKKIKKTLTKRKMT</sequence>
<reference evidence="3" key="2">
    <citation type="submission" date="2020-09" db="EMBL/GenBank/DDBJ databases">
        <authorList>
            <person name="Sun Q."/>
            <person name="Kim S."/>
        </authorList>
    </citation>
    <scope>NUCLEOTIDE SEQUENCE</scope>
    <source>
        <strain evidence="3">KCTC 32182</strain>
    </source>
</reference>
<accession>A0A918P1N2</accession>